<accession>A0A6I4W759</accession>
<keyword evidence="3" id="KW-1185">Reference proteome</keyword>
<dbReference type="RefSeq" id="WP_161100836.1">
    <property type="nucleotide sequence ID" value="NZ_JBHLYI010000009.1"/>
</dbReference>
<dbReference type="Pfam" id="PF04149">
    <property type="entry name" value="DUF397"/>
    <property type="match status" value="1"/>
</dbReference>
<dbReference type="AlphaFoldDB" id="A0A6I4W759"/>
<dbReference type="InterPro" id="IPR007278">
    <property type="entry name" value="DUF397"/>
</dbReference>
<dbReference type="EMBL" id="WUTW01000001">
    <property type="protein sequence ID" value="MXQ62542.1"/>
    <property type="molecule type" value="Genomic_DNA"/>
</dbReference>
<feature type="domain" description="DUF397" evidence="1">
    <location>
        <begin position="3"/>
        <end position="56"/>
    </location>
</feature>
<organism evidence="2 3">
    <name type="scientific">Actinomadura rayongensis</name>
    <dbReference type="NCBI Taxonomy" id="1429076"/>
    <lineage>
        <taxon>Bacteria</taxon>
        <taxon>Bacillati</taxon>
        <taxon>Actinomycetota</taxon>
        <taxon>Actinomycetes</taxon>
        <taxon>Streptosporangiales</taxon>
        <taxon>Thermomonosporaceae</taxon>
        <taxon>Actinomadura</taxon>
    </lineage>
</organism>
<name>A0A6I4W759_9ACTN</name>
<dbReference type="OrthoDB" id="3430276at2"/>
<comment type="caution">
    <text evidence="2">The sequence shown here is derived from an EMBL/GenBank/DDBJ whole genome shotgun (WGS) entry which is preliminary data.</text>
</comment>
<dbReference type="Proteomes" id="UP000431901">
    <property type="component" value="Unassembled WGS sequence"/>
</dbReference>
<gene>
    <name evidence="2" type="ORF">GQ466_00660</name>
</gene>
<reference evidence="2 3" key="1">
    <citation type="submission" date="2019-12" db="EMBL/GenBank/DDBJ databases">
        <title>Nocardia macrotermitis sp. nov. and Nocardia aurantia sp. nov., isolated from the gut of the fungus growing-termite Macrotermes natalensis.</title>
        <authorList>
            <person name="Christine B."/>
            <person name="Rene B."/>
        </authorList>
    </citation>
    <scope>NUCLEOTIDE SEQUENCE [LARGE SCALE GENOMIC DNA]</scope>
    <source>
        <strain evidence="2 3">DSM 102126</strain>
    </source>
</reference>
<proteinExistence type="predicted"/>
<evidence type="ECO:0000313" key="3">
    <source>
        <dbReference type="Proteomes" id="UP000431901"/>
    </source>
</evidence>
<sequence>MITWRKSSRSANTGDRNCVELARFPRVVGLRDSKAPDAGHLSLTPEAFAALVARVKDGRA</sequence>
<protein>
    <submittedName>
        <fullName evidence="2">DUF397 domain-containing protein</fullName>
    </submittedName>
</protein>
<evidence type="ECO:0000259" key="1">
    <source>
        <dbReference type="Pfam" id="PF04149"/>
    </source>
</evidence>
<evidence type="ECO:0000313" key="2">
    <source>
        <dbReference type="EMBL" id="MXQ62542.1"/>
    </source>
</evidence>